<dbReference type="EMBL" id="QYCN01000004">
    <property type="protein sequence ID" value="RIY12832.1"/>
    <property type="molecule type" value="Genomic_DNA"/>
</dbReference>
<name>A0A418R626_9BACT</name>
<comment type="caution">
    <text evidence="1">The sequence shown here is derived from an EMBL/GenBank/DDBJ whole genome shotgun (WGS) entry which is preliminary data.</text>
</comment>
<dbReference type="OrthoDB" id="7058483at2"/>
<keyword evidence="2" id="KW-1185">Reference proteome</keyword>
<sequence length="321" mass="34125">MNNTFYSLLAKALATEHKQTTASETPPPDALLTQTPAAEPIILLNEFPVVLTPSDYANPRSTANPTGDLRSLWRFRQLADPLPQFAGFYAASGSSTEATYVQVVQGASVKEGNAFAAEIISNAQQSVQSQTFANMDGTPGSWRPVYAVPDNWFDCLTTHGLSALTVDLSGLNAEKSDSPLVWKITHPDQSANTASLDASSKLGSATVNQLMVTLTRPWLDPVLFKTSGWCLQGQNAGFCSSGSNDGQGILSLIPSGIIIGTTASISASWSEKDEQLIANATTNEQHLSLGPLPIVGSQAAASLYVLGWIMYQVPFSPQISC</sequence>
<dbReference type="AlphaFoldDB" id="A0A418R626"/>
<accession>A0A418R626</accession>
<dbReference type="Proteomes" id="UP000284250">
    <property type="component" value="Unassembled WGS sequence"/>
</dbReference>
<evidence type="ECO:0000313" key="2">
    <source>
        <dbReference type="Proteomes" id="UP000284250"/>
    </source>
</evidence>
<reference evidence="1 2" key="1">
    <citation type="submission" date="2018-09" db="EMBL/GenBank/DDBJ databases">
        <authorList>
            <person name="Zeman M."/>
            <person name="Pardy F."/>
        </authorList>
    </citation>
    <scope>NUCLEOTIDE SEQUENCE [LARGE SCALE GENOMIC DNA]</scope>
    <source>
        <strain evidence="1 2">CCM 8852</strain>
    </source>
</reference>
<evidence type="ECO:0000313" key="1">
    <source>
        <dbReference type="EMBL" id="RIY12832.1"/>
    </source>
</evidence>
<dbReference type="RefSeq" id="WP_119654433.1">
    <property type="nucleotide sequence ID" value="NZ_JBHUOI010000028.1"/>
</dbReference>
<proteinExistence type="predicted"/>
<gene>
    <name evidence="1" type="ORF">D0T11_03670</name>
</gene>
<organism evidence="1 2">
    <name type="scientific">Hymenobacter rubripertinctus</name>
    <dbReference type="NCBI Taxonomy" id="2029981"/>
    <lineage>
        <taxon>Bacteria</taxon>
        <taxon>Pseudomonadati</taxon>
        <taxon>Bacteroidota</taxon>
        <taxon>Cytophagia</taxon>
        <taxon>Cytophagales</taxon>
        <taxon>Hymenobacteraceae</taxon>
        <taxon>Hymenobacter</taxon>
    </lineage>
</organism>
<protein>
    <submittedName>
        <fullName evidence="1">Uncharacterized protein</fullName>
    </submittedName>
</protein>
<reference evidence="1 2" key="2">
    <citation type="submission" date="2019-01" db="EMBL/GenBank/DDBJ databases">
        <title>Hymenobacter humicola sp. nov., isolated from soils in Antarctica.</title>
        <authorList>
            <person name="Sedlacek I."/>
            <person name="Holochova P."/>
            <person name="Kralova S."/>
            <person name="Pantucek R."/>
            <person name="Stankova E."/>
            <person name="Vrbovska V."/>
            <person name="Kristofova L."/>
            <person name="Svec P."/>
            <person name="Busse H.-J."/>
        </authorList>
    </citation>
    <scope>NUCLEOTIDE SEQUENCE [LARGE SCALE GENOMIC DNA]</scope>
    <source>
        <strain evidence="1 2">CCM 8852</strain>
    </source>
</reference>